<proteinExistence type="predicted"/>
<dbReference type="AlphaFoldDB" id="A0AAV6LV34"/>
<accession>A0AAV6LV34</accession>
<evidence type="ECO:0000313" key="3">
    <source>
        <dbReference type="Proteomes" id="UP000685013"/>
    </source>
</evidence>
<evidence type="ECO:0000313" key="2">
    <source>
        <dbReference type="EMBL" id="KAG6570886.1"/>
    </source>
</evidence>
<sequence length="137" mass="14895">MGSKAPSWADQWGSGDYGVEDDDNTAMTKKGSSNGNSSKKMADVKAAASAGFVKAKSAAAVGAQKVKSGTSVGIKWVKNQYQKKKSFAFEGITQRQLMGVRRIYKKKSKYDPFSFPFYVDLPSLVVFQHAPNVFSPL</sequence>
<feature type="region of interest" description="Disordered" evidence="1">
    <location>
        <begin position="1"/>
        <end position="40"/>
    </location>
</feature>
<feature type="non-terminal residue" evidence="2">
    <location>
        <position position="1"/>
    </location>
</feature>
<dbReference type="EMBL" id="JAGKQH010000020">
    <property type="protein sequence ID" value="KAG6570886.1"/>
    <property type="molecule type" value="Genomic_DNA"/>
</dbReference>
<gene>
    <name evidence="2" type="ORF">SDJN03_29801</name>
</gene>
<dbReference type="PANTHER" id="PTHR33386:SF13">
    <property type="entry name" value="EXPRESSED PROTEIN"/>
    <property type="match status" value="1"/>
</dbReference>
<evidence type="ECO:0000256" key="1">
    <source>
        <dbReference type="SAM" id="MobiDB-lite"/>
    </source>
</evidence>
<name>A0AAV6LV34_9ROSI</name>
<comment type="caution">
    <text evidence="2">The sequence shown here is derived from an EMBL/GenBank/DDBJ whole genome shotgun (WGS) entry which is preliminary data.</text>
</comment>
<keyword evidence="3" id="KW-1185">Reference proteome</keyword>
<feature type="compositionally biased region" description="Low complexity" evidence="1">
    <location>
        <begin position="29"/>
        <end position="39"/>
    </location>
</feature>
<reference evidence="2 3" key="1">
    <citation type="journal article" date="2021" name="Hortic Res">
        <title>The domestication of Cucurbita argyrosperma as revealed by the genome of its wild relative.</title>
        <authorList>
            <person name="Barrera-Redondo J."/>
            <person name="Sanchez-de la Vega G."/>
            <person name="Aguirre-Liguori J.A."/>
            <person name="Castellanos-Morales G."/>
            <person name="Gutierrez-Guerrero Y.T."/>
            <person name="Aguirre-Dugua X."/>
            <person name="Aguirre-Planter E."/>
            <person name="Tenaillon M.I."/>
            <person name="Lira-Saade R."/>
            <person name="Eguiarte L.E."/>
        </authorList>
    </citation>
    <scope>NUCLEOTIDE SEQUENCE [LARGE SCALE GENOMIC DNA]</scope>
    <source>
        <strain evidence="2">JBR-2021</strain>
    </source>
</reference>
<dbReference type="PANTHER" id="PTHR33386">
    <property type="entry name" value="OS02G0740600 PROTEIN"/>
    <property type="match status" value="1"/>
</dbReference>
<organism evidence="2 3">
    <name type="scientific">Cucurbita argyrosperma subsp. sororia</name>
    <dbReference type="NCBI Taxonomy" id="37648"/>
    <lineage>
        <taxon>Eukaryota</taxon>
        <taxon>Viridiplantae</taxon>
        <taxon>Streptophyta</taxon>
        <taxon>Embryophyta</taxon>
        <taxon>Tracheophyta</taxon>
        <taxon>Spermatophyta</taxon>
        <taxon>Magnoliopsida</taxon>
        <taxon>eudicotyledons</taxon>
        <taxon>Gunneridae</taxon>
        <taxon>Pentapetalae</taxon>
        <taxon>rosids</taxon>
        <taxon>fabids</taxon>
        <taxon>Cucurbitales</taxon>
        <taxon>Cucurbitaceae</taxon>
        <taxon>Cucurbiteae</taxon>
        <taxon>Cucurbita</taxon>
    </lineage>
</organism>
<protein>
    <submittedName>
        <fullName evidence="2">Uncharacterized protein</fullName>
    </submittedName>
</protein>
<dbReference type="Proteomes" id="UP000685013">
    <property type="component" value="Chromosome 20"/>
</dbReference>